<feature type="compositionally biased region" description="Low complexity" evidence="15">
    <location>
        <begin position="547"/>
        <end position="561"/>
    </location>
</feature>
<feature type="region of interest" description="Disordered" evidence="15">
    <location>
        <begin position="707"/>
        <end position="748"/>
    </location>
</feature>
<name>A0A316ZAY1_9BASI</name>
<feature type="transmembrane region" description="Helical" evidence="16">
    <location>
        <begin position="805"/>
        <end position="828"/>
    </location>
</feature>
<dbReference type="RefSeq" id="XP_025599266.1">
    <property type="nucleotide sequence ID" value="XM_025740863.1"/>
</dbReference>
<dbReference type="Pfam" id="PF02656">
    <property type="entry name" value="DUF202"/>
    <property type="match status" value="1"/>
</dbReference>
<comment type="cofactor">
    <cofactor evidence="1">
        <name>Mn(2+)</name>
        <dbReference type="ChEBI" id="CHEBI:29035"/>
    </cofactor>
</comment>
<dbReference type="EMBL" id="KZ819289">
    <property type="protein sequence ID" value="PWN98987.1"/>
    <property type="molecule type" value="Genomic_DNA"/>
</dbReference>
<keyword evidence="7 16" id="KW-1133">Transmembrane helix</keyword>
<feature type="region of interest" description="Disordered" evidence="15">
    <location>
        <begin position="633"/>
        <end position="670"/>
    </location>
</feature>
<evidence type="ECO:0000256" key="13">
    <source>
        <dbReference type="ARBA" id="ARBA00080494"/>
    </source>
</evidence>
<dbReference type="OrthoDB" id="6493944at2759"/>
<protein>
    <recommendedName>
        <fullName evidence="11">Vacuolar transporter chaperone complex subunit 4</fullName>
        <ecNumber evidence="3">2.7.4.1</ecNumber>
    </recommendedName>
    <alternativeName>
        <fullName evidence="13">Polyphosphate kinase</fullName>
    </alternativeName>
    <alternativeName>
        <fullName evidence="12">SPX-dependent polyphosphate polymerase VTC subunit 4</fullName>
    </alternativeName>
    <alternativeName>
        <fullName evidence="14">Vacuolar membrane polyphosphate polymerase catalytic subunit</fullName>
    </alternativeName>
</protein>
<organism evidence="18 19">
    <name type="scientific">Tilletiopsis washingtonensis</name>
    <dbReference type="NCBI Taxonomy" id="58919"/>
    <lineage>
        <taxon>Eukaryota</taxon>
        <taxon>Fungi</taxon>
        <taxon>Dikarya</taxon>
        <taxon>Basidiomycota</taxon>
        <taxon>Ustilaginomycotina</taxon>
        <taxon>Exobasidiomycetes</taxon>
        <taxon>Entylomatales</taxon>
        <taxon>Entylomatales incertae sedis</taxon>
        <taxon>Tilletiopsis</taxon>
    </lineage>
</organism>
<dbReference type="GO" id="GO:0008976">
    <property type="term" value="F:polyphosphate kinase activity"/>
    <property type="evidence" value="ECO:0007669"/>
    <property type="project" value="UniProtKB-EC"/>
</dbReference>
<evidence type="ECO:0000313" key="18">
    <source>
        <dbReference type="EMBL" id="PWN98987.1"/>
    </source>
</evidence>
<keyword evidence="6 16" id="KW-0812">Transmembrane</keyword>
<dbReference type="EC" id="2.7.4.1" evidence="3"/>
<feature type="region of interest" description="Disordered" evidence="15">
    <location>
        <begin position="542"/>
        <end position="615"/>
    </location>
</feature>
<evidence type="ECO:0000256" key="8">
    <source>
        <dbReference type="ARBA" id="ARBA00023136"/>
    </source>
</evidence>
<evidence type="ECO:0000256" key="2">
    <source>
        <dbReference type="ARBA" id="ARBA00004128"/>
    </source>
</evidence>
<feature type="compositionally biased region" description="Basic and acidic residues" evidence="15">
    <location>
        <begin position="588"/>
        <end position="602"/>
    </location>
</feature>
<dbReference type="GO" id="GO:0033254">
    <property type="term" value="C:vacuolar transporter chaperone complex"/>
    <property type="evidence" value="ECO:0007669"/>
    <property type="project" value="TreeGrafter"/>
</dbReference>
<feature type="compositionally biased region" description="Polar residues" evidence="15">
    <location>
        <begin position="657"/>
        <end position="666"/>
    </location>
</feature>
<feature type="transmembrane region" description="Helical" evidence="16">
    <location>
        <begin position="778"/>
        <end position="798"/>
    </location>
</feature>
<dbReference type="CDD" id="cd07751">
    <property type="entry name" value="PolyPPase_VTC4_like"/>
    <property type="match status" value="1"/>
</dbReference>
<dbReference type="GeneID" id="37268407"/>
<evidence type="ECO:0000256" key="5">
    <source>
        <dbReference type="ARBA" id="ARBA00022679"/>
    </source>
</evidence>
<dbReference type="InterPro" id="IPR051572">
    <property type="entry name" value="VTC_Complex_Subunit"/>
</dbReference>
<evidence type="ECO:0000256" key="10">
    <source>
        <dbReference type="ARBA" id="ARBA00061390"/>
    </source>
</evidence>
<evidence type="ECO:0000256" key="1">
    <source>
        <dbReference type="ARBA" id="ARBA00001936"/>
    </source>
</evidence>
<dbReference type="Pfam" id="PF09359">
    <property type="entry name" value="VTC"/>
    <property type="match status" value="1"/>
</dbReference>
<dbReference type="InterPro" id="IPR042267">
    <property type="entry name" value="VTC_sf"/>
</dbReference>
<evidence type="ECO:0000256" key="14">
    <source>
        <dbReference type="ARBA" id="ARBA00081313"/>
    </source>
</evidence>
<feature type="compositionally biased region" description="Low complexity" evidence="15">
    <location>
        <begin position="86"/>
        <end position="103"/>
    </location>
</feature>
<feature type="compositionally biased region" description="Acidic residues" evidence="15">
    <location>
        <begin position="713"/>
        <end position="722"/>
    </location>
</feature>
<feature type="domain" description="SPX" evidence="17">
    <location>
        <begin position="1"/>
        <end position="191"/>
    </location>
</feature>
<evidence type="ECO:0000256" key="12">
    <source>
        <dbReference type="ARBA" id="ARBA00075894"/>
    </source>
</evidence>
<keyword evidence="8 16" id="KW-0472">Membrane</keyword>
<evidence type="ECO:0000256" key="3">
    <source>
        <dbReference type="ARBA" id="ARBA00012960"/>
    </source>
</evidence>
<feature type="region of interest" description="Disordered" evidence="15">
    <location>
        <begin position="85"/>
        <end position="115"/>
    </location>
</feature>
<evidence type="ECO:0000256" key="9">
    <source>
        <dbReference type="ARBA" id="ARBA00050204"/>
    </source>
</evidence>
<gene>
    <name evidence="18" type="ORF">FA09DRAFT_316971</name>
</gene>
<dbReference type="InterPro" id="IPR003807">
    <property type="entry name" value="DUF202"/>
</dbReference>
<comment type="similarity">
    <text evidence="10">Belongs to the VTC4 family.</text>
</comment>
<dbReference type="PANTHER" id="PTHR46140:SF1">
    <property type="entry name" value="VACUOLAR TRANSPORTER CHAPERONE COMPLEX SUBUNIT 4-RELATED"/>
    <property type="match status" value="1"/>
</dbReference>
<dbReference type="Proteomes" id="UP000245946">
    <property type="component" value="Unassembled WGS sequence"/>
</dbReference>
<dbReference type="CDD" id="cd14480">
    <property type="entry name" value="SPX_VTC2_like"/>
    <property type="match status" value="1"/>
</dbReference>
<evidence type="ECO:0000259" key="17">
    <source>
        <dbReference type="PROSITE" id="PS51382"/>
    </source>
</evidence>
<dbReference type="GO" id="GO:0006799">
    <property type="term" value="P:polyphosphate biosynthetic process"/>
    <property type="evidence" value="ECO:0007669"/>
    <property type="project" value="UniProtKB-ARBA"/>
</dbReference>
<dbReference type="FunFam" id="3.20.100.30:FF:000001">
    <property type="entry name" value="Vacuolar transporter chaperone 4"/>
    <property type="match status" value="1"/>
</dbReference>
<feature type="transmembrane region" description="Helical" evidence="16">
    <location>
        <begin position="848"/>
        <end position="867"/>
    </location>
</feature>
<dbReference type="InterPro" id="IPR018966">
    <property type="entry name" value="VTC_domain"/>
</dbReference>
<sequence length="883" mass="99721">MKFGRTIKTSLYSEWSTKYLRYSELKKHIKARIADNGGSWSDKDEDEFVEELRKELDKIYDFQRTKVTELTERINKAQSEVHLLVSSRPNSSSSLPSRANSRSSHSEGHASGEDVVYAEDDVGSDDEFDSDTEDADAYEERFLELEERLAVIIADVHDLALFTKLNYTGFHKIVKKHDKQTGRLLRKEFVQHYLSARPFYKENYDALIVKLSKLFDLVRTRGHPVVGDSSAGGSQSAFVRQTTKYWVHPDNIVALKLVILKHLPVLVFNPDKDYQAEDSAITSIYYDNEDLELYLGRLEKTEGAEAIRLRWYGGMDNKQIFVERKTHREDWTGEKSVKARFPIKEENVNGYMSGEYRMDETFEALRKKGKKSDKEIDSMLQLAGEVQYSVLSRALQPVMRSFYNRTAFQLPGDARVRISLDTELSLVREDNWDGKQRAGSNWRRMDIGIDYPFDQLDKEDIERFPYGVLEVKLQTQMGQEPPEWVRELVQSHLVEAVPKFSKFIHGCATLLSNRVDLVPFWLPQMEIDIRKAPTRALQLGIDRPSSHHASNSSSRPETPSSAKDGATGAFDGAYNEPASEDEFEGAADEERDHAVAGDDHEAGQLGLPPSDPRVREIREQRERNIRERAAQLEAQAKDNPDQASSVAATHLAAGSSAVRQPGSSGVQRAAPVGREQILSTSTNFDRTYFTKLTPANLRRLWRAKNARDGADVGGDDDDEEAEADARARAALEGRDEEEPSGSRAPVEYVTNFHAQPGKKVSIPVRVEPKVYFANERTFLKWLEFSVFISALAVGMINFSQPGDKTGLIASAIFTVIALFCIAYSGVIFMWRALKIRAKESSNVYFDGIGPTFLCAVLLAGTLVNFALRWKESHESRQGRGLVN</sequence>
<dbReference type="Gene3D" id="3.20.100.30">
    <property type="entry name" value="VTC, catalytic tunnel domain"/>
    <property type="match status" value="1"/>
</dbReference>
<evidence type="ECO:0000256" key="4">
    <source>
        <dbReference type="ARBA" id="ARBA00022554"/>
    </source>
</evidence>
<dbReference type="PROSITE" id="PS51382">
    <property type="entry name" value="SPX"/>
    <property type="match status" value="1"/>
</dbReference>
<keyword evidence="5" id="KW-0808">Transferase</keyword>
<comment type="catalytic activity">
    <reaction evidence="9">
        <text>[phosphate](n) + ATP = [phosphate](n+1) + ADP</text>
        <dbReference type="Rhea" id="RHEA:19573"/>
        <dbReference type="Rhea" id="RHEA-COMP:9859"/>
        <dbReference type="Rhea" id="RHEA-COMP:14280"/>
        <dbReference type="ChEBI" id="CHEBI:16838"/>
        <dbReference type="ChEBI" id="CHEBI:30616"/>
        <dbReference type="ChEBI" id="CHEBI:456216"/>
        <dbReference type="EC" id="2.7.4.1"/>
    </reaction>
    <physiologicalReaction direction="left-to-right" evidence="9">
        <dbReference type="Rhea" id="RHEA:19574"/>
    </physiologicalReaction>
</comment>
<feature type="compositionally biased region" description="Acidic residues" evidence="15">
    <location>
        <begin position="578"/>
        <end position="587"/>
    </location>
</feature>
<evidence type="ECO:0000256" key="11">
    <source>
        <dbReference type="ARBA" id="ARBA00067464"/>
    </source>
</evidence>
<dbReference type="Pfam" id="PF03105">
    <property type="entry name" value="SPX"/>
    <property type="match status" value="2"/>
</dbReference>
<keyword evidence="19" id="KW-1185">Reference proteome</keyword>
<dbReference type="STRING" id="58919.A0A316ZAY1"/>
<accession>A0A316ZAY1</accession>
<dbReference type="AlphaFoldDB" id="A0A316ZAY1"/>
<evidence type="ECO:0000256" key="16">
    <source>
        <dbReference type="SAM" id="Phobius"/>
    </source>
</evidence>
<dbReference type="PANTHER" id="PTHR46140">
    <property type="entry name" value="VACUOLAR TRANSPORTER CHAPERONE 1-RELATED"/>
    <property type="match status" value="1"/>
</dbReference>
<dbReference type="GO" id="GO:0000329">
    <property type="term" value="C:fungal-type vacuole membrane"/>
    <property type="evidence" value="ECO:0007669"/>
    <property type="project" value="TreeGrafter"/>
</dbReference>
<evidence type="ECO:0000256" key="6">
    <source>
        <dbReference type="ARBA" id="ARBA00022692"/>
    </source>
</evidence>
<feature type="compositionally biased region" description="Basic and acidic residues" evidence="15">
    <location>
        <begin position="723"/>
        <end position="733"/>
    </location>
</feature>
<comment type="subcellular location">
    <subcellularLocation>
        <location evidence="2">Vacuole membrane</location>
        <topology evidence="2">Multi-pass membrane protein</topology>
    </subcellularLocation>
</comment>
<evidence type="ECO:0000256" key="7">
    <source>
        <dbReference type="ARBA" id="ARBA00022989"/>
    </source>
</evidence>
<reference evidence="18 19" key="1">
    <citation type="journal article" date="2018" name="Mol. Biol. Evol.">
        <title>Broad Genomic Sampling Reveals a Smut Pathogenic Ancestry of the Fungal Clade Ustilaginomycotina.</title>
        <authorList>
            <person name="Kijpornyongpan T."/>
            <person name="Mondo S.J."/>
            <person name="Barry K."/>
            <person name="Sandor L."/>
            <person name="Lee J."/>
            <person name="Lipzen A."/>
            <person name="Pangilinan J."/>
            <person name="LaButti K."/>
            <person name="Hainaut M."/>
            <person name="Henrissat B."/>
            <person name="Grigoriev I.V."/>
            <person name="Spatafora J.W."/>
            <person name="Aime M.C."/>
        </authorList>
    </citation>
    <scope>NUCLEOTIDE SEQUENCE [LARGE SCALE GENOMIC DNA]</scope>
    <source>
        <strain evidence="18 19">MCA 4186</strain>
    </source>
</reference>
<evidence type="ECO:0000256" key="15">
    <source>
        <dbReference type="SAM" id="MobiDB-lite"/>
    </source>
</evidence>
<dbReference type="InterPro" id="IPR004331">
    <property type="entry name" value="SPX_dom"/>
</dbReference>
<keyword evidence="4" id="KW-0926">Vacuole</keyword>
<evidence type="ECO:0000313" key="19">
    <source>
        <dbReference type="Proteomes" id="UP000245946"/>
    </source>
</evidence>
<proteinExistence type="inferred from homology"/>